<evidence type="ECO:0000313" key="3">
    <source>
        <dbReference type="Proteomes" id="UP000018144"/>
    </source>
</evidence>
<organism evidence="2 3">
    <name type="scientific">Pyronema omphalodes (strain CBS 100304)</name>
    <name type="common">Pyronema confluens</name>
    <dbReference type="NCBI Taxonomy" id="1076935"/>
    <lineage>
        <taxon>Eukaryota</taxon>
        <taxon>Fungi</taxon>
        <taxon>Dikarya</taxon>
        <taxon>Ascomycota</taxon>
        <taxon>Pezizomycotina</taxon>
        <taxon>Pezizomycetes</taxon>
        <taxon>Pezizales</taxon>
        <taxon>Pyronemataceae</taxon>
        <taxon>Pyronema</taxon>
    </lineage>
</organism>
<dbReference type="AlphaFoldDB" id="U4LG05"/>
<evidence type="ECO:0000256" key="1">
    <source>
        <dbReference type="SAM" id="MobiDB-lite"/>
    </source>
</evidence>
<feature type="compositionally biased region" description="Basic and acidic residues" evidence="1">
    <location>
        <begin position="44"/>
        <end position="82"/>
    </location>
</feature>
<dbReference type="Proteomes" id="UP000018144">
    <property type="component" value="Unassembled WGS sequence"/>
</dbReference>
<proteinExistence type="predicted"/>
<reference evidence="2 3" key="1">
    <citation type="journal article" date="2013" name="PLoS Genet.">
        <title>The genome and development-dependent transcriptomes of Pyronema confluens: a window into fungal evolution.</title>
        <authorList>
            <person name="Traeger S."/>
            <person name="Altegoer F."/>
            <person name="Freitag M."/>
            <person name="Gabaldon T."/>
            <person name="Kempken F."/>
            <person name="Kumar A."/>
            <person name="Marcet-Houben M."/>
            <person name="Poggeler S."/>
            <person name="Stajich J.E."/>
            <person name="Nowrousian M."/>
        </authorList>
    </citation>
    <scope>NUCLEOTIDE SEQUENCE [LARGE SCALE GENOMIC DNA]</scope>
    <source>
        <strain evidence="3">CBS 100304</strain>
        <tissue evidence="2">Vegetative mycelium</tissue>
    </source>
</reference>
<keyword evidence="3" id="KW-1185">Reference proteome</keyword>
<dbReference type="EMBL" id="HF935497">
    <property type="protein sequence ID" value="CCX30828.1"/>
    <property type="molecule type" value="Genomic_DNA"/>
</dbReference>
<protein>
    <submittedName>
        <fullName evidence="2">Uncharacterized protein</fullName>
    </submittedName>
</protein>
<feature type="region of interest" description="Disordered" evidence="1">
    <location>
        <begin position="41"/>
        <end position="150"/>
    </location>
</feature>
<accession>U4LG05</accession>
<evidence type="ECO:0000313" key="2">
    <source>
        <dbReference type="EMBL" id="CCX30828.1"/>
    </source>
</evidence>
<name>U4LG05_PYROM</name>
<gene>
    <name evidence="2" type="ORF">PCON_09429</name>
</gene>
<sequence>MICYDDRKTERRIKAEKNEKYERWEKGDFREGDDRWQIAYWQSNRDRREKQENEERDRESTIQSPEEAHVKEEKPKEEERVKSWLKKFTPGKMSEEEMKEKEEKERLKPLESMERGEAGENNPIARFLKMQTPQPAHLKDDEKREKKFFR</sequence>
<feature type="compositionally biased region" description="Basic and acidic residues" evidence="1">
    <location>
        <begin position="93"/>
        <end position="118"/>
    </location>
</feature>